<protein>
    <recommendedName>
        <fullName evidence="1">Butirosin biosynthesis protein H N-terminal domain-containing protein</fullName>
    </recommendedName>
</protein>
<sequence length="379" mass="43879">MSKKNIVENVPRYYETYVNDCFATAYGAVLAHKGFNPNIILADYLSFMFDPKTEYYGTTYLYRFSTSVAFTEAELNTSLEFAYFAPTTYFSECENVGEVTKHKDRVHITMYIDDDPEVAARRVEELVDSQVPVAAVVDLYYMSYHRAYQNEHGLHAIVLTGYDNENQEYHLFDKYLLSSSDFDGVLPMQAIRDGRISDVPRNNPIIGEYRRPIRHLWMEFNADPSFEVTDEKVFALLRESYLRMSGQKGVFDYVTGIQAIEELRKSVLGYKEKPGDQAAAAYFKEYHNTCLKRVARSRQRFAVFIREVADRLPQECVDILLENVQESAKRWDIISNISLKFAITKAHRMLDDMERNIQAIIEAESKVIEQLELCTKTTV</sequence>
<dbReference type="RefSeq" id="WP_134752511.1">
    <property type="nucleotide sequence ID" value="NZ_MYFO02000003.1"/>
</dbReference>
<dbReference type="InterPro" id="IPR026935">
    <property type="entry name" value="BtrH_N"/>
</dbReference>
<evidence type="ECO:0000313" key="2">
    <source>
        <dbReference type="EMBL" id="TFE87983.1"/>
    </source>
</evidence>
<dbReference type="Proteomes" id="UP000298246">
    <property type="component" value="Unassembled WGS sequence"/>
</dbReference>
<gene>
    <name evidence="2" type="ORF">B5M42_10510</name>
</gene>
<evidence type="ECO:0000313" key="3">
    <source>
        <dbReference type="Proteomes" id="UP000298246"/>
    </source>
</evidence>
<comment type="caution">
    <text evidence="2">The sequence shown here is derived from an EMBL/GenBank/DDBJ whole genome shotgun (WGS) entry which is preliminary data.</text>
</comment>
<reference evidence="2 3" key="1">
    <citation type="submission" date="2017-03" db="EMBL/GenBank/DDBJ databases">
        <title>Isolation of Levoglucosan Utilizing Bacteria.</title>
        <authorList>
            <person name="Arya A.S."/>
        </authorList>
    </citation>
    <scope>NUCLEOTIDE SEQUENCE [LARGE SCALE GENOMIC DNA]</scope>
    <source>
        <strain evidence="2 3">MEC069</strain>
    </source>
</reference>
<dbReference type="Pfam" id="PF14399">
    <property type="entry name" value="BtrH_N"/>
    <property type="match status" value="1"/>
</dbReference>
<name>A0A4Y8Q2A7_9BACL</name>
<dbReference type="AlphaFoldDB" id="A0A4Y8Q2A7"/>
<dbReference type="OrthoDB" id="1737154at2"/>
<dbReference type="EMBL" id="MYFO01000011">
    <property type="protein sequence ID" value="TFE87983.1"/>
    <property type="molecule type" value="Genomic_DNA"/>
</dbReference>
<organism evidence="2 3">
    <name type="scientific">Paenibacillus athensensis</name>
    <dbReference type="NCBI Taxonomy" id="1967502"/>
    <lineage>
        <taxon>Bacteria</taxon>
        <taxon>Bacillati</taxon>
        <taxon>Bacillota</taxon>
        <taxon>Bacilli</taxon>
        <taxon>Bacillales</taxon>
        <taxon>Paenibacillaceae</taxon>
        <taxon>Paenibacillus</taxon>
    </lineage>
</organism>
<keyword evidence="3" id="KW-1185">Reference proteome</keyword>
<accession>A0A4Y8Q2A7</accession>
<proteinExistence type="predicted"/>
<feature type="domain" description="Butirosin biosynthesis protein H N-terminal" evidence="1">
    <location>
        <begin position="65"/>
        <end position="174"/>
    </location>
</feature>
<evidence type="ECO:0000259" key="1">
    <source>
        <dbReference type="Pfam" id="PF14399"/>
    </source>
</evidence>